<keyword evidence="5" id="KW-1185">Reference proteome</keyword>
<dbReference type="PANTHER" id="PTHR10334">
    <property type="entry name" value="CYSTEINE-RICH SECRETORY PROTEIN-RELATED"/>
    <property type="match status" value="1"/>
</dbReference>
<gene>
    <name evidence="4" type="ORF">CVLEPA_LOCUS7867</name>
</gene>
<dbReference type="InterPro" id="IPR014044">
    <property type="entry name" value="CAP_dom"/>
</dbReference>
<proteinExistence type="inferred from homology"/>
<accession>A0ABP0FG74</accession>
<comment type="similarity">
    <text evidence="1">Belongs to the CRISP family.</text>
</comment>
<dbReference type="PRINTS" id="PR00837">
    <property type="entry name" value="V5TPXLIKE"/>
</dbReference>
<comment type="caution">
    <text evidence="4">The sequence shown here is derived from an EMBL/GenBank/DDBJ whole genome shotgun (WGS) entry which is preliminary data.</text>
</comment>
<feature type="transmembrane region" description="Helical" evidence="2">
    <location>
        <begin position="269"/>
        <end position="291"/>
    </location>
</feature>
<dbReference type="Proteomes" id="UP001642483">
    <property type="component" value="Unassembled WGS sequence"/>
</dbReference>
<evidence type="ECO:0000313" key="4">
    <source>
        <dbReference type="EMBL" id="CAK8677878.1"/>
    </source>
</evidence>
<dbReference type="SMART" id="SM00198">
    <property type="entry name" value="SCP"/>
    <property type="match status" value="1"/>
</dbReference>
<evidence type="ECO:0000256" key="2">
    <source>
        <dbReference type="SAM" id="Phobius"/>
    </source>
</evidence>
<keyword evidence="2" id="KW-0812">Transmembrane</keyword>
<dbReference type="InterPro" id="IPR001283">
    <property type="entry name" value="CRISP-related"/>
</dbReference>
<dbReference type="SUPFAM" id="SSF55797">
    <property type="entry name" value="PR-1-like"/>
    <property type="match status" value="1"/>
</dbReference>
<dbReference type="InterPro" id="IPR002413">
    <property type="entry name" value="V5_allergen-like"/>
</dbReference>
<dbReference type="Gene3D" id="3.40.33.10">
    <property type="entry name" value="CAP"/>
    <property type="match status" value="1"/>
</dbReference>
<dbReference type="InterPro" id="IPR018244">
    <property type="entry name" value="Allrgn_V5/Tpx1_CS"/>
</dbReference>
<evidence type="ECO:0000259" key="3">
    <source>
        <dbReference type="SMART" id="SM00198"/>
    </source>
</evidence>
<protein>
    <recommendedName>
        <fullName evidence="3">SCP domain-containing protein</fullName>
    </recommendedName>
</protein>
<dbReference type="PROSITE" id="PS01009">
    <property type="entry name" value="CRISP_1"/>
    <property type="match status" value="1"/>
</dbReference>
<sequence>MYPVSKLGKSPRAVGKLKEDNMFRKRIIFYTNLFMISILCNACVAYSDRADVQSTHSRYKRSLPSPEEAKVALDKHNEFRAMIGDEGEEPIPSDMRFMTWDDGLALTSLTYAKKCIWKHSHLSERKTAALSTNNGENLWTGFGDLAINFDPAHGITTWFNEYKDYDFYNKTCTPGKKCGHYTQVVWAKSYKLGCAWHLCSTLVAEGDVLKDAMFMVCHYAPGGNVEDEEMYQVGERCSKCLSLDTCPDDRLCHNEKRDKIIPLPSNPGIVAGGLVAVILMLALFGGLGYYVHLKYGISKSKLLLAIRKSRRVSSSVALNENDVTTSTITKADQSTSVSDALSCAADSDRIAAAKTNGTRLSTINIDTASPD</sequence>
<feature type="domain" description="SCP" evidence="3">
    <location>
        <begin position="67"/>
        <end position="227"/>
    </location>
</feature>
<name>A0ABP0FG74_CLALP</name>
<organism evidence="4 5">
    <name type="scientific">Clavelina lepadiformis</name>
    <name type="common">Light-bulb sea squirt</name>
    <name type="synonym">Ascidia lepadiformis</name>
    <dbReference type="NCBI Taxonomy" id="159417"/>
    <lineage>
        <taxon>Eukaryota</taxon>
        <taxon>Metazoa</taxon>
        <taxon>Chordata</taxon>
        <taxon>Tunicata</taxon>
        <taxon>Ascidiacea</taxon>
        <taxon>Aplousobranchia</taxon>
        <taxon>Clavelinidae</taxon>
        <taxon>Clavelina</taxon>
    </lineage>
</organism>
<evidence type="ECO:0000313" key="5">
    <source>
        <dbReference type="Proteomes" id="UP001642483"/>
    </source>
</evidence>
<dbReference type="Pfam" id="PF00188">
    <property type="entry name" value="CAP"/>
    <property type="match status" value="1"/>
</dbReference>
<reference evidence="4 5" key="1">
    <citation type="submission" date="2024-02" db="EMBL/GenBank/DDBJ databases">
        <authorList>
            <person name="Daric V."/>
            <person name="Darras S."/>
        </authorList>
    </citation>
    <scope>NUCLEOTIDE SEQUENCE [LARGE SCALE GENOMIC DNA]</scope>
</reference>
<dbReference type="EMBL" id="CAWYQH010000046">
    <property type="protein sequence ID" value="CAK8677878.1"/>
    <property type="molecule type" value="Genomic_DNA"/>
</dbReference>
<dbReference type="InterPro" id="IPR035940">
    <property type="entry name" value="CAP_sf"/>
</dbReference>
<dbReference type="PROSITE" id="PS01010">
    <property type="entry name" value="CRISP_2"/>
    <property type="match status" value="1"/>
</dbReference>
<keyword evidence="2" id="KW-1133">Transmembrane helix</keyword>
<keyword evidence="2" id="KW-0472">Membrane</keyword>
<evidence type="ECO:0000256" key="1">
    <source>
        <dbReference type="ARBA" id="ARBA00009923"/>
    </source>
</evidence>
<dbReference type="PRINTS" id="PR00838">
    <property type="entry name" value="V5ALLERGEN"/>
</dbReference>